<dbReference type="GO" id="GO:0043022">
    <property type="term" value="F:ribosome binding"/>
    <property type="evidence" value="ECO:0007669"/>
    <property type="project" value="InterPro"/>
</dbReference>
<gene>
    <name evidence="2" type="ORF">JETT_1377</name>
</gene>
<name>A0A533QC86_9BACT</name>
<dbReference type="InterPro" id="IPR043605">
    <property type="entry name" value="DUF883_C"/>
</dbReference>
<dbReference type="EMBL" id="SULG01000022">
    <property type="protein sequence ID" value="TLD42345.1"/>
    <property type="molecule type" value="Genomic_DNA"/>
</dbReference>
<evidence type="ECO:0000313" key="2">
    <source>
        <dbReference type="EMBL" id="TLD42345.1"/>
    </source>
</evidence>
<dbReference type="Proteomes" id="UP000319783">
    <property type="component" value="Unassembled WGS sequence"/>
</dbReference>
<feature type="domain" description="DUF883" evidence="1">
    <location>
        <begin position="67"/>
        <end position="90"/>
    </location>
</feature>
<dbReference type="PANTHER" id="PTHR35893:SF3">
    <property type="entry name" value="INNER MEMBRANE PROTEIN"/>
    <property type="match status" value="1"/>
</dbReference>
<dbReference type="Pfam" id="PF19029">
    <property type="entry name" value="DUF883_C"/>
    <property type="match status" value="1"/>
</dbReference>
<evidence type="ECO:0000259" key="1">
    <source>
        <dbReference type="Pfam" id="PF19029"/>
    </source>
</evidence>
<reference evidence="2 3" key="1">
    <citation type="submission" date="2019-04" db="EMBL/GenBank/DDBJ databases">
        <title>Genome of a novel bacterium Candidatus Jettenia ecosi reconstructed from metagenome of an anammox bioreactor.</title>
        <authorList>
            <person name="Mardanov A.V."/>
            <person name="Beletsky A.V."/>
            <person name="Ravin N.V."/>
            <person name="Botchkova E.A."/>
            <person name="Litti Y.V."/>
            <person name="Nozhevnikova A.N."/>
        </authorList>
    </citation>
    <scope>NUCLEOTIDE SEQUENCE [LARGE SCALE GENOMIC DNA]</scope>
    <source>
        <strain evidence="2">J2</strain>
    </source>
</reference>
<organism evidence="2 3">
    <name type="scientific">Candidatus Jettenia ecosi</name>
    <dbReference type="NCBI Taxonomy" id="2494326"/>
    <lineage>
        <taxon>Bacteria</taxon>
        <taxon>Pseudomonadati</taxon>
        <taxon>Planctomycetota</taxon>
        <taxon>Candidatus Brocadiia</taxon>
        <taxon>Candidatus Brocadiales</taxon>
        <taxon>Candidatus Brocadiaceae</taxon>
        <taxon>Candidatus Jettenia</taxon>
    </lineage>
</organism>
<comment type="caution">
    <text evidence="2">The sequence shown here is derived from an EMBL/GenBank/DDBJ whole genome shotgun (WGS) entry which is preliminary data.</text>
</comment>
<dbReference type="InterPro" id="IPR010279">
    <property type="entry name" value="YqjD/ElaB"/>
</dbReference>
<accession>A0A533QC86</accession>
<proteinExistence type="predicted"/>
<dbReference type="PANTHER" id="PTHR35893">
    <property type="entry name" value="INNER MEMBRANE PROTEIN-RELATED"/>
    <property type="match status" value="1"/>
</dbReference>
<sequence>MDQTKTGGVKDQDKIAEALEYLNKEAKEKKGEINRLIGEKYSNIKDMMGGAVASGEEKAKEMATEIDTRVHENPWLSVGIAAAAGFLLGYAVEAACKRSK</sequence>
<protein>
    <recommendedName>
        <fullName evidence="1">DUF883 domain-containing protein</fullName>
    </recommendedName>
</protein>
<evidence type="ECO:0000313" key="3">
    <source>
        <dbReference type="Proteomes" id="UP000319783"/>
    </source>
</evidence>
<dbReference type="AlphaFoldDB" id="A0A533QC86"/>